<evidence type="ECO:0000313" key="3">
    <source>
        <dbReference type="Proteomes" id="UP001219066"/>
    </source>
</evidence>
<name>A0AAX3ST43_9BURK</name>
<sequence>MRSFVNATLASNAALMIRGRAIGRLRSDMKDAGFNIGQGTLQRIIAGETGVRMESLQKFADYFSVEVDTLLRGRVAEGEDFIQLVRLDVEAAPERSRKTNLVEEPGALQFRRDFLRAIGVSPVNACIVHVTGTSMEPTIRDGAESCGSNAAPWQRLCIRVGRVDACTALSAGGRCFASMYPITRSRESMRILLWRGKLR</sequence>
<gene>
    <name evidence="2" type="ORF">PYR84_10530</name>
</gene>
<reference evidence="2" key="1">
    <citation type="submission" date="2023-03" db="EMBL/GenBank/DDBJ databases">
        <title>Synergistic degradation of erythromycin by symbiotic bacteria Ery-6A and Ery-6B and application in simulated water remediation.</title>
        <authorList>
            <person name="Xu S."/>
        </authorList>
    </citation>
    <scope>NUCLEOTIDE SEQUENCE</scope>
    <source>
        <strain evidence="2">Ery-6A</strain>
    </source>
</reference>
<accession>A0AAX3ST43</accession>
<dbReference type="PROSITE" id="PS50943">
    <property type="entry name" value="HTH_CROC1"/>
    <property type="match status" value="1"/>
</dbReference>
<feature type="domain" description="HTH cro/C1-type" evidence="1">
    <location>
        <begin position="35"/>
        <end position="70"/>
    </location>
</feature>
<dbReference type="RefSeq" id="WP_277849677.1">
    <property type="nucleotide sequence ID" value="NZ_CP120956.1"/>
</dbReference>
<dbReference type="AlphaFoldDB" id="A0AAX3ST43"/>
<evidence type="ECO:0000313" key="2">
    <source>
        <dbReference type="EMBL" id="WFF83104.1"/>
    </source>
</evidence>
<dbReference type="InterPro" id="IPR001387">
    <property type="entry name" value="Cro/C1-type_HTH"/>
</dbReference>
<organism evidence="2 3">
    <name type="scientific">Delftia tsuruhatensis</name>
    <dbReference type="NCBI Taxonomy" id="180282"/>
    <lineage>
        <taxon>Bacteria</taxon>
        <taxon>Pseudomonadati</taxon>
        <taxon>Pseudomonadota</taxon>
        <taxon>Betaproteobacteria</taxon>
        <taxon>Burkholderiales</taxon>
        <taxon>Comamonadaceae</taxon>
        <taxon>Delftia</taxon>
    </lineage>
</organism>
<proteinExistence type="predicted"/>
<protein>
    <recommendedName>
        <fullName evidence="1">HTH cro/C1-type domain-containing protein</fullName>
    </recommendedName>
</protein>
<dbReference type="EMBL" id="CP120956">
    <property type="protein sequence ID" value="WFF83104.1"/>
    <property type="molecule type" value="Genomic_DNA"/>
</dbReference>
<dbReference type="Proteomes" id="UP001219066">
    <property type="component" value="Chromosome"/>
</dbReference>
<evidence type="ECO:0000259" key="1">
    <source>
        <dbReference type="PROSITE" id="PS50943"/>
    </source>
</evidence>